<reference evidence="2" key="3">
    <citation type="submission" date="2016-06" db="UniProtKB">
        <authorList>
            <consortium name="WormBaseParasite"/>
        </authorList>
    </citation>
    <scope>IDENTIFICATION</scope>
</reference>
<reference evidence="1" key="1">
    <citation type="submission" date="2013-12" db="EMBL/GenBank/DDBJ databases">
        <authorList>
            <person name="Aslett M."/>
        </authorList>
    </citation>
    <scope>NUCLEOTIDE SEQUENCE [LARGE SCALE GENOMIC DNA]</scope>
    <source>
        <strain evidence="1">Lindley</strain>
    </source>
</reference>
<dbReference type="Gene3D" id="3.30.40.10">
    <property type="entry name" value="Zinc/RING finger domain, C3HC4 (zinc finger)"/>
    <property type="match status" value="1"/>
</dbReference>
<dbReference type="InterPro" id="IPR013083">
    <property type="entry name" value="Znf_RING/FYVE/PHD"/>
</dbReference>
<dbReference type="WBParaSite" id="GPLIN_000069200">
    <property type="protein sequence ID" value="GPLIN_000069200"/>
    <property type="gene ID" value="GPLIN_000069200"/>
</dbReference>
<evidence type="ECO:0000313" key="1">
    <source>
        <dbReference type="Proteomes" id="UP000050741"/>
    </source>
</evidence>
<keyword evidence="1" id="KW-1185">Reference proteome</keyword>
<evidence type="ECO:0000313" key="2">
    <source>
        <dbReference type="WBParaSite" id="GPLIN_000069200"/>
    </source>
</evidence>
<sequence>MAVRQLRIGNCGRDNCGRQLRTTQLRTTIADDICGRDNCGRQKLQDRIREYEIDNTRVINLRPRANKYRDNDNAMKRMTELAQIRANNANGEEQPGKECVICMNDRVNAVIYRCFPCAEKTHRRFGECPICCTPIIDVIRCYPA</sequence>
<accession>A0A183BJB3</accession>
<organism evidence="1 2">
    <name type="scientific">Globodera pallida</name>
    <name type="common">Potato cyst nematode worm</name>
    <name type="synonym">Heterodera pallida</name>
    <dbReference type="NCBI Taxonomy" id="36090"/>
    <lineage>
        <taxon>Eukaryota</taxon>
        <taxon>Metazoa</taxon>
        <taxon>Ecdysozoa</taxon>
        <taxon>Nematoda</taxon>
        <taxon>Chromadorea</taxon>
        <taxon>Rhabditida</taxon>
        <taxon>Tylenchina</taxon>
        <taxon>Tylenchomorpha</taxon>
        <taxon>Tylenchoidea</taxon>
        <taxon>Heteroderidae</taxon>
        <taxon>Heteroderinae</taxon>
        <taxon>Globodera</taxon>
    </lineage>
</organism>
<protein>
    <submittedName>
        <fullName evidence="2">RING-type domain-containing protein</fullName>
    </submittedName>
</protein>
<name>A0A183BJB3_GLOPA</name>
<dbReference type="AlphaFoldDB" id="A0A183BJB3"/>
<dbReference type="Proteomes" id="UP000050741">
    <property type="component" value="Unassembled WGS sequence"/>
</dbReference>
<proteinExistence type="predicted"/>
<reference evidence="1" key="2">
    <citation type="submission" date="2014-05" db="EMBL/GenBank/DDBJ databases">
        <title>The genome and life-stage specific transcriptomes of Globodera pallida elucidate key aspects of plant parasitism by a cyst nematode.</title>
        <authorList>
            <person name="Cotton J.A."/>
            <person name="Lilley C.J."/>
            <person name="Jones L.M."/>
            <person name="Kikuchi T."/>
            <person name="Reid A.J."/>
            <person name="Thorpe P."/>
            <person name="Tsai I.J."/>
            <person name="Beasley H."/>
            <person name="Blok V."/>
            <person name="Cock P.J.A."/>
            <person name="Van den Akker S.E."/>
            <person name="Holroyd N."/>
            <person name="Hunt M."/>
            <person name="Mantelin S."/>
            <person name="Naghra H."/>
            <person name="Pain A."/>
            <person name="Palomares-Rius J.E."/>
            <person name="Zarowiecki M."/>
            <person name="Berriman M."/>
            <person name="Jones J.T."/>
            <person name="Urwin P.E."/>
        </authorList>
    </citation>
    <scope>NUCLEOTIDE SEQUENCE [LARGE SCALE GENOMIC DNA]</scope>
    <source>
        <strain evidence="1">Lindley</strain>
    </source>
</reference>